<dbReference type="Proteomes" id="UP000809789">
    <property type="component" value="Unassembled WGS sequence"/>
</dbReference>
<accession>A0A8K0L630</accession>
<comment type="caution">
    <text evidence="1">The sequence shown here is derived from an EMBL/GenBank/DDBJ whole genome shotgun (WGS) entry which is preliminary data.</text>
</comment>
<reference evidence="1" key="1">
    <citation type="submission" date="2021-07" db="EMBL/GenBank/DDBJ databases">
        <title>Elsinoe batatas strain:CRI-CJ2 Genome sequencing and assembly.</title>
        <authorList>
            <person name="Huang L."/>
        </authorList>
    </citation>
    <scope>NUCLEOTIDE SEQUENCE</scope>
    <source>
        <strain evidence="1">CRI-CJ2</strain>
    </source>
</reference>
<proteinExistence type="predicted"/>
<keyword evidence="2" id="KW-1185">Reference proteome</keyword>
<protein>
    <submittedName>
        <fullName evidence="1">Uncharacterized protein</fullName>
    </submittedName>
</protein>
<evidence type="ECO:0000313" key="1">
    <source>
        <dbReference type="EMBL" id="KAG8630394.1"/>
    </source>
</evidence>
<dbReference type="EMBL" id="JAESVG020000002">
    <property type="protein sequence ID" value="KAG8630394.1"/>
    <property type="molecule type" value="Genomic_DNA"/>
</dbReference>
<dbReference type="OrthoDB" id="3705926at2759"/>
<dbReference type="AlphaFoldDB" id="A0A8K0L630"/>
<organism evidence="1 2">
    <name type="scientific">Elsinoe batatas</name>
    <dbReference type="NCBI Taxonomy" id="2601811"/>
    <lineage>
        <taxon>Eukaryota</taxon>
        <taxon>Fungi</taxon>
        <taxon>Dikarya</taxon>
        <taxon>Ascomycota</taxon>
        <taxon>Pezizomycotina</taxon>
        <taxon>Dothideomycetes</taxon>
        <taxon>Dothideomycetidae</taxon>
        <taxon>Myriangiales</taxon>
        <taxon>Elsinoaceae</taxon>
        <taxon>Elsinoe</taxon>
    </lineage>
</organism>
<name>A0A8K0L630_9PEZI</name>
<sequence length="240" mass="27804">MRSITACLDNIHQPWPHTQLKGFCITNLDLECIREGPLESLLSRTPSVKKLKWPWLHDDNEQSPNDTPIVDLNQMLKSLDQIRDTLEDLTIIAETLTPCEVEAFFVFQGSSLNLRDFHRLKHLEVPLPILMTFTPNVDVRIQHLLPETLQGLVLKDDFHPHDSRPPGGRNSVKQDLWEFPAIMDMLNSFLETRKTTHPHLIELETDVGSMDEWRPSNWDAFTDLIPRYGMAIAFFRDRSD</sequence>
<gene>
    <name evidence="1" type="ORF">KVT40_002013</name>
</gene>
<evidence type="ECO:0000313" key="2">
    <source>
        <dbReference type="Proteomes" id="UP000809789"/>
    </source>
</evidence>